<keyword evidence="1" id="KW-0472">Membrane</keyword>
<evidence type="ECO:0000313" key="3">
    <source>
        <dbReference type="EMBL" id="QNO48498.1"/>
    </source>
</evidence>
<keyword evidence="1" id="KW-0812">Transmembrane</keyword>
<name>A0A7G9YK79_9EURY</name>
<protein>
    <submittedName>
        <fullName evidence="2">Uncharacterized protein</fullName>
    </submittedName>
</protein>
<sequence>MNLGSLLGTSATELGLRFNLVGIFPSTTLVIFILTLIWSGAPGSEPQLSIVIETIKELETTESLFLIFIVIALSLIMQPLQLSLVRILEGYWGGSRLGIFLSQKGIDIQKQRRRKLDDCQRIPPLSNKEIDRVKMAIHAAKQLSKSYPSEDRLLPTAFGNVLRAAEGVPERQYGLDAVVLWPRLYPLLPDEMKRILADRRNQLDMAVRFCAVFLLAAIISTAFLFRYGFWLIIPVLNIVLAWLSYQAAISAAFAYGESIVASFDLHRFDLLKALHLPLPSNRDTEKENGKILSDFLRQGASEEGSTNFQYMHQ</sequence>
<organism evidence="2">
    <name type="scientific">Candidatus Methanogaster sp. ANME-2c ERB4</name>
    <dbReference type="NCBI Taxonomy" id="2759911"/>
    <lineage>
        <taxon>Archaea</taxon>
        <taxon>Methanobacteriati</taxon>
        <taxon>Methanobacteriota</taxon>
        <taxon>Stenosarchaea group</taxon>
        <taxon>Methanomicrobia</taxon>
        <taxon>Methanosarcinales</taxon>
        <taxon>ANME-2 cluster</taxon>
        <taxon>Candidatus Methanogasteraceae</taxon>
        <taxon>Candidatus Methanogaster</taxon>
    </lineage>
</organism>
<feature type="transmembrane region" description="Helical" evidence="1">
    <location>
        <begin position="64"/>
        <end position="88"/>
    </location>
</feature>
<dbReference type="AlphaFoldDB" id="A0A7G9YK79"/>
<gene>
    <name evidence="3" type="ORF">AFGHNAJH_00002</name>
    <name evidence="2" type="ORF">DLCBDOIA_00006</name>
</gene>
<evidence type="ECO:0000313" key="2">
    <source>
        <dbReference type="EMBL" id="QNO48413.1"/>
    </source>
</evidence>
<reference evidence="2" key="1">
    <citation type="submission" date="2020-06" db="EMBL/GenBank/DDBJ databases">
        <title>Unique genomic features of the anaerobic methanotrophic archaea.</title>
        <authorList>
            <person name="Chadwick G.L."/>
            <person name="Skennerton C.T."/>
            <person name="Laso-Perez R."/>
            <person name="Leu A.O."/>
            <person name="Speth D.R."/>
            <person name="Yu H."/>
            <person name="Morgan-Lang C."/>
            <person name="Hatzenpichler R."/>
            <person name="Goudeau D."/>
            <person name="Malmstrom R."/>
            <person name="Brazelton W.J."/>
            <person name="Woyke T."/>
            <person name="Hallam S.J."/>
            <person name="Tyson G.W."/>
            <person name="Wegener G."/>
            <person name="Boetius A."/>
            <person name="Orphan V."/>
        </authorList>
    </citation>
    <scope>NUCLEOTIDE SEQUENCE</scope>
</reference>
<proteinExistence type="predicted"/>
<evidence type="ECO:0000256" key="1">
    <source>
        <dbReference type="SAM" id="Phobius"/>
    </source>
</evidence>
<keyword evidence="1" id="KW-1133">Transmembrane helix</keyword>
<feature type="transmembrane region" description="Helical" evidence="1">
    <location>
        <begin position="20"/>
        <end position="41"/>
    </location>
</feature>
<feature type="transmembrane region" description="Helical" evidence="1">
    <location>
        <begin position="205"/>
        <end position="225"/>
    </location>
</feature>
<feature type="transmembrane region" description="Helical" evidence="1">
    <location>
        <begin position="231"/>
        <end position="255"/>
    </location>
</feature>
<accession>A0A7G9YK79</accession>
<dbReference type="EMBL" id="MT631341">
    <property type="protein sequence ID" value="QNO48413.1"/>
    <property type="molecule type" value="Genomic_DNA"/>
</dbReference>
<dbReference type="EMBL" id="MT631351">
    <property type="protein sequence ID" value="QNO48498.1"/>
    <property type="molecule type" value="Genomic_DNA"/>
</dbReference>